<organism evidence="1 2">
    <name type="scientific">Desulfurella multipotens</name>
    <dbReference type="NCBI Taxonomy" id="79269"/>
    <lineage>
        <taxon>Bacteria</taxon>
        <taxon>Pseudomonadati</taxon>
        <taxon>Campylobacterota</taxon>
        <taxon>Desulfurellia</taxon>
        <taxon>Desulfurellales</taxon>
        <taxon>Desulfurellaceae</taxon>
        <taxon>Desulfurella</taxon>
    </lineage>
</organism>
<dbReference type="Pfam" id="PF08960">
    <property type="entry name" value="STIV_B116-like"/>
    <property type="match status" value="1"/>
</dbReference>
<protein>
    <recommendedName>
        <fullName evidence="3">DUF1874 domain-containing protein</fullName>
    </recommendedName>
</protein>
<dbReference type="OrthoDB" id="1909530at2"/>
<evidence type="ECO:0008006" key="3">
    <source>
        <dbReference type="Google" id="ProtNLM"/>
    </source>
</evidence>
<dbReference type="Gene3D" id="3.40.50.11170">
    <property type="entry name" value="Uncharacterised protein PF08960, DUF1874"/>
    <property type="match status" value="1"/>
</dbReference>
<dbReference type="SUPFAM" id="SSF143602">
    <property type="entry name" value="STIV B116-like"/>
    <property type="match status" value="1"/>
</dbReference>
<evidence type="ECO:0000313" key="1">
    <source>
        <dbReference type="EMBL" id="SDD06347.1"/>
    </source>
</evidence>
<dbReference type="AlphaFoldDB" id="A0A1G6RQT7"/>
<proteinExistence type="predicted"/>
<sequence>MVYLLNGPILTDFGLYRYKKISILQAKKILKENKFVSAIGHEATAIFLSELLELDIKYNRIAIKMKQGDLAIVFHLLTRLKEGQVLNIKELCSKDYTLGILKRLE</sequence>
<dbReference type="EMBL" id="FMYU01000020">
    <property type="protein sequence ID" value="SDD06347.1"/>
    <property type="molecule type" value="Genomic_DNA"/>
</dbReference>
<dbReference type="Proteomes" id="UP000199411">
    <property type="component" value="Unassembled WGS sequence"/>
</dbReference>
<keyword evidence="2" id="KW-1185">Reference proteome</keyword>
<evidence type="ECO:0000313" key="2">
    <source>
        <dbReference type="Proteomes" id="UP000199411"/>
    </source>
</evidence>
<reference evidence="2" key="1">
    <citation type="submission" date="2016-10" db="EMBL/GenBank/DDBJ databases">
        <authorList>
            <person name="Varghese N."/>
            <person name="Submissions S."/>
        </authorList>
    </citation>
    <scope>NUCLEOTIDE SEQUENCE [LARGE SCALE GENOMIC DNA]</scope>
    <source>
        <strain evidence="2">DSM 8415</strain>
    </source>
</reference>
<accession>A0A1G6RQT7</accession>
<gene>
    <name evidence="1" type="ORF">SAMN05660835_01829</name>
</gene>
<dbReference type="RefSeq" id="WP_092129775.1">
    <property type="nucleotide sequence ID" value="NZ_FMYU01000020.1"/>
</dbReference>
<name>A0A1G6RQT7_9BACT</name>
<dbReference type="InterPro" id="IPR015055">
    <property type="entry name" value="STIV_B116-like"/>
</dbReference>
<dbReference type="InterPro" id="IPR037236">
    <property type="entry name" value="STIV_B116-like_sf"/>
</dbReference>